<feature type="chain" id="PRO_5046422901" description="SnoaL-like domain-containing protein" evidence="1">
    <location>
        <begin position="30"/>
        <end position="714"/>
    </location>
</feature>
<name>A0ABR6NJN4_9SPHN</name>
<dbReference type="Gene3D" id="3.10.450.50">
    <property type="match status" value="3"/>
</dbReference>
<dbReference type="EMBL" id="JACHKA010000001">
    <property type="protein sequence ID" value="MBB5986857.1"/>
    <property type="molecule type" value="Genomic_DNA"/>
</dbReference>
<dbReference type="InterPro" id="IPR032710">
    <property type="entry name" value="NTF2-like_dom_sf"/>
</dbReference>
<dbReference type="Pfam" id="PF13577">
    <property type="entry name" value="SnoaL_4"/>
    <property type="match status" value="3"/>
</dbReference>
<sequence>MTTGKFGRGRRIGALLCLGMAPMHMPAHAAEIDTSTAERIGRLDHELSRTEGLRQAKRLQIAYSHYAQFGLWNEMADLFARQGELVVGTDKAKGRNAILAYLRQHFGGGRMGLLPGEVATRMQLTPVISLAPDGRSAKGRWHEVSMLGKAGGEARWEGGISENDYVLEDGVWKIARLHLYPMYAGSYEDGWRNIQDDLPVVPFHYTARSAGIPIPPTPAGARIGAAPTDQAAALARLREIEARLARLSAEDAVMRLQNAYGYYVDQKMWTDVTDLFAKDGTLEIAGTGIYRGEQSIRRSFGAIASNGLLKGEVNEHLQMEMIVTVAPGGEEAWARGFQLGMLGQNHVGGWWTQAIFENHYVREGGLWRIKAMRLFPRLRSDYYQGWTKSQLPEPVPAKGYEPDSASTIALPAGRSWIPAFNYPNPVTGKAPSYPDGAAVLAAAPQAASASSGKAATAPDGIDAAHLDRLETELAHARARDGAENISHAFGYYLDDFNWDGSSALFARTGRRGKYQVGFYVGPERIRTAELTQYGPPRTPRNFIQIHLRIQPVIDVEPSGLGAKLRTRLFSFSSRNDGPGSFQSGMYPNDRIVLEDGVWKFQHQSIDELYFRSDGYKNGWAKVPDPNPKQFAPDRTPSVMDKLRAAYPPDVDILDMGIRAVGFGPGPEFIDFPNVKPMWFHYANPVSGRLPPNYCPDHSTCYQAKPLFEDQAPTR</sequence>
<feature type="domain" description="SnoaL-like" evidence="2">
    <location>
        <begin position="246"/>
        <end position="373"/>
    </location>
</feature>
<evidence type="ECO:0000313" key="3">
    <source>
        <dbReference type="EMBL" id="MBB5986857.1"/>
    </source>
</evidence>
<feature type="signal peptide" evidence="1">
    <location>
        <begin position="1"/>
        <end position="29"/>
    </location>
</feature>
<comment type="caution">
    <text evidence="3">The sequence shown here is derived from an EMBL/GenBank/DDBJ whole genome shotgun (WGS) entry which is preliminary data.</text>
</comment>
<dbReference type="InterPro" id="IPR037401">
    <property type="entry name" value="SnoaL-like"/>
</dbReference>
<feature type="domain" description="SnoaL-like" evidence="2">
    <location>
        <begin position="476"/>
        <end position="602"/>
    </location>
</feature>
<evidence type="ECO:0000256" key="1">
    <source>
        <dbReference type="SAM" id="SignalP"/>
    </source>
</evidence>
<keyword evidence="4" id="KW-1185">Reference proteome</keyword>
<protein>
    <recommendedName>
        <fullName evidence="2">SnoaL-like domain-containing protein</fullName>
    </recommendedName>
</protein>
<organism evidence="3 4">
    <name type="scientific">Sphingobium lignivorans</name>
    <dbReference type="NCBI Taxonomy" id="2735886"/>
    <lineage>
        <taxon>Bacteria</taxon>
        <taxon>Pseudomonadati</taxon>
        <taxon>Pseudomonadota</taxon>
        <taxon>Alphaproteobacteria</taxon>
        <taxon>Sphingomonadales</taxon>
        <taxon>Sphingomonadaceae</taxon>
        <taxon>Sphingobium</taxon>
    </lineage>
</organism>
<accession>A0ABR6NJN4</accession>
<gene>
    <name evidence="3" type="ORF">HNP60_002831</name>
</gene>
<keyword evidence="1" id="KW-0732">Signal</keyword>
<reference evidence="3 4" key="1">
    <citation type="submission" date="2020-08" db="EMBL/GenBank/DDBJ databases">
        <title>Exploring microbial biodiversity for novel pathways involved in the catabolism of aromatic compounds derived from lignin.</title>
        <authorList>
            <person name="Elkins J."/>
        </authorList>
    </citation>
    <scope>NUCLEOTIDE SEQUENCE [LARGE SCALE GENOMIC DNA]</scope>
    <source>
        <strain evidence="3 4">B1D3A</strain>
    </source>
</reference>
<proteinExistence type="predicted"/>
<dbReference type="Proteomes" id="UP001138540">
    <property type="component" value="Unassembled WGS sequence"/>
</dbReference>
<evidence type="ECO:0000259" key="2">
    <source>
        <dbReference type="Pfam" id="PF13577"/>
    </source>
</evidence>
<dbReference type="SUPFAM" id="SSF54427">
    <property type="entry name" value="NTF2-like"/>
    <property type="match status" value="3"/>
</dbReference>
<dbReference type="RefSeq" id="WP_184154848.1">
    <property type="nucleotide sequence ID" value="NZ_JACHKA010000001.1"/>
</dbReference>
<feature type="domain" description="SnoaL-like" evidence="2">
    <location>
        <begin position="54"/>
        <end position="178"/>
    </location>
</feature>
<evidence type="ECO:0000313" key="4">
    <source>
        <dbReference type="Proteomes" id="UP001138540"/>
    </source>
</evidence>